<evidence type="ECO:0000256" key="2">
    <source>
        <dbReference type="SAM" id="Phobius"/>
    </source>
</evidence>
<name>A0A1I8BNF5_MELHA</name>
<keyword evidence="2" id="KW-1133">Transmembrane helix</keyword>
<evidence type="ECO:0000256" key="1">
    <source>
        <dbReference type="SAM" id="MobiDB-lite"/>
    </source>
</evidence>
<keyword evidence="3" id="KW-1185">Reference proteome</keyword>
<organism evidence="3 4">
    <name type="scientific">Meloidogyne hapla</name>
    <name type="common">Root-knot nematode worm</name>
    <dbReference type="NCBI Taxonomy" id="6305"/>
    <lineage>
        <taxon>Eukaryota</taxon>
        <taxon>Metazoa</taxon>
        <taxon>Ecdysozoa</taxon>
        <taxon>Nematoda</taxon>
        <taxon>Chromadorea</taxon>
        <taxon>Rhabditida</taxon>
        <taxon>Tylenchina</taxon>
        <taxon>Tylenchomorpha</taxon>
        <taxon>Tylenchoidea</taxon>
        <taxon>Meloidogynidae</taxon>
        <taxon>Meloidogyninae</taxon>
        <taxon>Meloidogyne</taxon>
    </lineage>
</organism>
<sequence>MICRRASSTANNPNALMRRRKRLDSECEVCYSWLDQRLSIELTSALIPEVLHKSLQEEPIAPSFSSCLFDYACSFRLIRFWISLLSPFVYYAEVAITIALMLKKWLLNAPKCGLFLLQQLCRFADALLLGVEESSSVRSTGRSTNWKYAKNQNISTKIKQKQDYSLNDLDSFECLQDQLVLNELILIDYYTSMSESNFCNDEKHKLLDDNYAEPNTSKFEKQVDNQRQIESQTNDSGISLGLNSNGSPTSSGFSIKDGELKSLDQEQHDAPNCCKI</sequence>
<evidence type="ECO:0000313" key="3">
    <source>
        <dbReference type="Proteomes" id="UP000095281"/>
    </source>
</evidence>
<protein>
    <submittedName>
        <fullName evidence="4">Uncharacterized protein</fullName>
    </submittedName>
</protein>
<dbReference type="AlphaFoldDB" id="A0A1I8BNF5"/>
<feature type="transmembrane region" description="Helical" evidence="2">
    <location>
        <begin position="78"/>
        <end position="102"/>
    </location>
</feature>
<reference evidence="4" key="1">
    <citation type="submission" date="2016-11" db="UniProtKB">
        <authorList>
            <consortium name="WormBaseParasite"/>
        </authorList>
    </citation>
    <scope>IDENTIFICATION</scope>
</reference>
<feature type="region of interest" description="Disordered" evidence="1">
    <location>
        <begin position="233"/>
        <end position="256"/>
    </location>
</feature>
<evidence type="ECO:0000313" key="4">
    <source>
        <dbReference type="WBParaSite" id="MhA1_Contig334.frz3.gene17"/>
    </source>
</evidence>
<keyword evidence="2" id="KW-0472">Membrane</keyword>
<accession>A0A1I8BNF5</accession>
<proteinExistence type="predicted"/>
<dbReference type="Proteomes" id="UP000095281">
    <property type="component" value="Unplaced"/>
</dbReference>
<keyword evidence="2" id="KW-0812">Transmembrane</keyword>
<dbReference type="WBParaSite" id="MhA1_Contig334.frz3.gene17">
    <property type="protein sequence ID" value="MhA1_Contig334.frz3.gene17"/>
    <property type="gene ID" value="MhA1_Contig334.frz3.gene17"/>
</dbReference>
<feature type="compositionally biased region" description="Low complexity" evidence="1">
    <location>
        <begin position="236"/>
        <end position="247"/>
    </location>
</feature>